<keyword evidence="11" id="KW-0282">Flagellum</keyword>
<comment type="caution">
    <text evidence="11">The sequence shown here is derived from an EMBL/GenBank/DDBJ whole genome shotgun (WGS) entry which is preliminary data.</text>
</comment>
<dbReference type="AlphaFoldDB" id="A0ABC9WN36"/>
<accession>A0ABC9WN36</accession>
<evidence type="ECO:0000256" key="3">
    <source>
        <dbReference type="ARBA" id="ARBA00021602"/>
    </source>
</evidence>
<dbReference type="InterPro" id="IPR021897">
    <property type="entry name" value="FAP206"/>
</dbReference>
<evidence type="ECO:0000256" key="6">
    <source>
        <dbReference type="ARBA" id="ARBA00023069"/>
    </source>
</evidence>
<keyword evidence="8" id="KW-0966">Cell projection</keyword>
<keyword evidence="12" id="KW-1185">Reference proteome</keyword>
<evidence type="ECO:0000256" key="9">
    <source>
        <dbReference type="ARBA" id="ARBA00045321"/>
    </source>
</evidence>
<dbReference type="Proteomes" id="UP001623348">
    <property type="component" value="Unassembled WGS sequence"/>
</dbReference>
<evidence type="ECO:0000256" key="10">
    <source>
        <dbReference type="SAM" id="MobiDB-lite"/>
    </source>
</evidence>
<dbReference type="PANTHER" id="PTHR21442">
    <property type="entry name" value="CILIA- AND FLAGELLA-ASSOCIATED PROTEIN 206"/>
    <property type="match status" value="1"/>
</dbReference>
<evidence type="ECO:0000256" key="7">
    <source>
        <dbReference type="ARBA" id="ARBA00023212"/>
    </source>
</evidence>
<protein>
    <recommendedName>
        <fullName evidence="3">Cilia- and flagella-associated protein 206</fullName>
    </recommendedName>
</protein>
<dbReference type="GO" id="GO:0005930">
    <property type="term" value="C:axoneme"/>
    <property type="evidence" value="ECO:0007669"/>
    <property type="project" value="UniProtKB-SubCell"/>
</dbReference>
<evidence type="ECO:0000256" key="4">
    <source>
        <dbReference type="ARBA" id="ARBA00022490"/>
    </source>
</evidence>
<comment type="function">
    <text evidence="9">Essential for sperm motility and is involved in the regulation of the beating frequency of motile cilia on the epithelial cells of the respiratory tract. Required for the establishment of radial spokes in sperm flagella.</text>
</comment>
<keyword evidence="5" id="KW-0970">Cilium biogenesis/degradation</keyword>
<dbReference type="EMBL" id="BAAFJT010000003">
    <property type="protein sequence ID" value="GAB0186234.1"/>
    <property type="molecule type" value="Genomic_DNA"/>
</dbReference>
<proteinExistence type="inferred from homology"/>
<evidence type="ECO:0000256" key="8">
    <source>
        <dbReference type="ARBA" id="ARBA00023273"/>
    </source>
</evidence>
<feature type="region of interest" description="Disordered" evidence="10">
    <location>
        <begin position="411"/>
        <end position="453"/>
    </location>
</feature>
<dbReference type="PANTHER" id="PTHR21442:SF0">
    <property type="entry name" value="CILIA- AND FLAGELLA-ASSOCIATED PROTEIN 206"/>
    <property type="match status" value="1"/>
</dbReference>
<comment type="similarity">
    <text evidence="2">Belongs to the CFAP206 family.</text>
</comment>
<dbReference type="GO" id="GO:0030030">
    <property type="term" value="P:cell projection organization"/>
    <property type="evidence" value="ECO:0007669"/>
    <property type="project" value="UniProtKB-KW"/>
</dbReference>
<evidence type="ECO:0000313" key="11">
    <source>
        <dbReference type="EMBL" id="GAB0186234.1"/>
    </source>
</evidence>
<comment type="subcellular location">
    <subcellularLocation>
        <location evidence="1">Cytoplasm</location>
        <location evidence="1">Cytoskeleton</location>
        <location evidence="1">Cilium axoneme</location>
    </subcellularLocation>
</comment>
<dbReference type="Pfam" id="PF12018">
    <property type="entry name" value="FAP206"/>
    <property type="match status" value="1"/>
</dbReference>
<evidence type="ECO:0000256" key="1">
    <source>
        <dbReference type="ARBA" id="ARBA00004430"/>
    </source>
</evidence>
<evidence type="ECO:0000256" key="5">
    <source>
        <dbReference type="ARBA" id="ARBA00022794"/>
    </source>
</evidence>
<sequence length="472" mass="53445">MEDPTPEQVEAPDGGCGPVGSPCWNKLLAGPVDLWREEPTPEQGLAYAYRAFLQQPHGGKPASASKHVQMDMVAEAEATTETQLLATTETQLLATTETQLSATSKEKQQKQRSTPLVKAVVLDPRYDFNVDQILAEKDVQNLIQICVTRLLDTTNPSLSTIKMQVYFDMNYANRAELLSQQHRVLEERLAPVVRDITDSRPRVQEEMENVYRKIISYMLLSSGLGSPTDIEVVREATGTRVNASDFKNQEWLFPETTDNFDQLLIQYHGFCAYAIGVKGLTLPGNPAIGILKHKERFYVFSSKEAAYIFAQDPDKFIQLNVEKAKEHAELIQLLELHHQFEYLAPYAQARNADKCLMKPTTKCDSSTQTDTHILPPTIVTSYEWNEWELRRKAIKLANLRRKLTRAMQTDLSHMRRENSTQVYLPKDVSTQTKRDNSSNVPRPQIYLEGLRGGSSTTTHMVKVDLTRAVDET</sequence>
<reference evidence="11 12" key="1">
    <citation type="submission" date="2024-06" db="EMBL/GenBank/DDBJ databases">
        <title>The draft genome of Grus japonensis, version 3.</title>
        <authorList>
            <person name="Nabeshima K."/>
            <person name="Suzuki S."/>
            <person name="Onuma M."/>
        </authorList>
    </citation>
    <scope>NUCLEOTIDE SEQUENCE [LARGE SCALE GENOMIC DNA]</scope>
    <source>
        <strain evidence="11 12">451A</strain>
    </source>
</reference>
<name>A0ABC9WN36_GRUJA</name>
<organism evidence="11 12">
    <name type="scientific">Grus japonensis</name>
    <name type="common">Japanese crane</name>
    <name type="synonym">Red-crowned crane</name>
    <dbReference type="NCBI Taxonomy" id="30415"/>
    <lineage>
        <taxon>Eukaryota</taxon>
        <taxon>Metazoa</taxon>
        <taxon>Chordata</taxon>
        <taxon>Craniata</taxon>
        <taxon>Vertebrata</taxon>
        <taxon>Euteleostomi</taxon>
        <taxon>Archelosauria</taxon>
        <taxon>Archosauria</taxon>
        <taxon>Dinosauria</taxon>
        <taxon>Saurischia</taxon>
        <taxon>Theropoda</taxon>
        <taxon>Coelurosauria</taxon>
        <taxon>Aves</taxon>
        <taxon>Neognathae</taxon>
        <taxon>Neoaves</taxon>
        <taxon>Gruiformes</taxon>
        <taxon>Gruidae</taxon>
        <taxon>Grus</taxon>
    </lineage>
</organism>
<evidence type="ECO:0000256" key="2">
    <source>
        <dbReference type="ARBA" id="ARBA00010500"/>
    </source>
</evidence>
<keyword evidence="4" id="KW-0963">Cytoplasm</keyword>
<keyword evidence="6" id="KW-0969">Cilium</keyword>
<gene>
    <name evidence="11" type="ORF">GRJ2_001088700</name>
</gene>
<evidence type="ECO:0000313" key="12">
    <source>
        <dbReference type="Proteomes" id="UP001623348"/>
    </source>
</evidence>
<keyword evidence="7" id="KW-0206">Cytoskeleton</keyword>